<organism evidence="3 4">
    <name type="scientific">Pleurodeles waltl</name>
    <name type="common">Iberian ribbed newt</name>
    <dbReference type="NCBI Taxonomy" id="8319"/>
    <lineage>
        <taxon>Eukaryota</taxon>
        <taxon>Metazoa</taxon>
        <taxon>Chordata</taxon>
        <taxon>Craniata</taxon>
        <taxon>Vertebrata</taxon>
        <taxon>Euteleostomi</taxon>
        <taxon>Amphibia</taxon>
        <taxon>Batrachia</taxon>
        <taxon>Caudata</taxon>
        <taxon>Salamandroidea</taxon>
        <taxon>Salamandridae</taxon>
        <taxon>Pleurodelinae</taxon>
        <taxon>Pleurodeles</taxon>
    </lineage>
</organism>
<reference evidence="3" key="1">
    <citation type="journal article" date="2022" name="bioRxiv">
        <title>Sequencing and chromosome-scale assembly of the giantPleurodeles waltlgenome.</title>
        <authorList>
            <person name="Brown T."/>
            <person name="Elewa A."/>
            <person name="Iarovenko S."/>
            <person name="Subramanian E."/>
            <person name="Araus A.J."/>
            <person name="Petzold A."/>
            <person name="Susuki M."/>
            <person name="Suzuki K.-i.T."/>
            <person name="Hayashi T."/>
            <person name="Toyoda A."/>
            <person name="Oliveira C."/>
            <person name="Osipova E."/>
            <person name="Leigh N.D."/>
            <person name="Simon A."/>
            <person name="Yun M.H."/>
        </authorList>
    </citation>
    <scope>NUCLEOTIDE SEQUENCE</scope>
    <source>
        <strain evidence="3">20211129_DDA</strain>
        <tissue evidence="3">Liver</tissue>
    </source>
</reference>
<evidence type="ECO:0000313" key="4">
    <source>
        <dbReference type="Proteomes" id="UP001066276"/>
    </source>
</evidence>
<proteinExistence type="predicted"/>
<evidence type="ECO:0000256" key="2">
    <source>
        <dbReference type="SAM" id="MobiDB-lite"/>
    </source>
</evidence>
<gene>
    <name evidence="3" type="ORF">NDU88_001366</name>
</gene>
<dbReference type="PANTHER" id="PTHR46507:SF6">
    <property type="match status" value="1"/>
</dbReference>
<keyword evidence="4" id="KW-1185">Reference proteome</keyword>
<sequence>MSKSQRTPRPFLQKEPVIKLDMKEEDDILRTLVDLEKQMLELMLENLELRQDRDRMIIEVEGLYRRLSPTRHTTSQDSQCYSLSMSQDSRRASLDFSSQKLRGEDKSNECVQEQATSNIKSQWRQLRRHIEKLRGQGSRPAGQKRERDLVNSVTDHDKELAKVKEELREMKLKMGGRWRTSKSQDQELQELRWEVEESKRLAETRDLELEELRQEVAESCHIVKKRTLELEDLRQEMEKNRQTGESRDQELAALRQEIEENRRKVVESPELEDLRQEIAASRELICQQQQLLQEQLASSLSSDLPTPIRGSYFLEEQLRLQEDRAAFEEQKRIFQVERRNFTEAAIRLGREKKKFDEERGLLAKHCFLNSTSAVVEAYTPPWTRGSSQATHSLEAQTRPDATVLIKPSSTSFSRHKASGSSTPKCVYERRPLARTMSTPSTAEAYRGPKWSLDQRLLATVGTELHERYSGRTTRMEYKNTPAWKRGAPVEIFSPDALPDYILHPTSNFSPSHIDGSSSVETTPVFLSKSRSSLEDTGPPSTAELYRVLGLTARSSQLSDHRSLVSGSERDSLEAIPHEETSPWMHGNALAQTERKIEPSCRMSGSTPPAQTEHYSEICSNLLSRFLDASF</sequence>
<dbReference type="AlphaFoldDB" id="A0AAV7S7U9"/>
<dbReference type="PANTHER" id="PTHR46507">
    <property type="entry name" value="AFADIN- AND ALPHA-ACTININ-BINDING PROTEIN"/>
    <property type="match status" value="1"/>
</dbReference>
<name>A0AAV7S7U9_PLEWA</name>
<evidence type="ECO:0000256" key="1">
    <source>
        <dbReference type="SAM" id="Coils"/>
    </source>
</evidence>
<dbReference type="Proteomes" id="UP001066276">
    <property type="component" value="Chromosome 4_2"/>
</dbReference>
<feature type="region of interest" description="Disordered" evidence="2">
    <location>
        <begin position="559"/>
        <end position="579"/>
    </location>
</feature>
<dbReference type="EMBL" id="JANPWB010000008">
    <property type="protein sequence ID" value="KAJ1160876.1"/>
    <property type="molecule type" value="Genomic_DNA"/>
</dbReference>
<feature type="coiled-coil region" evidence="1">
    <location>
        <begin position="153"/>
        <end position="243"/>
    </location>
</feature>
<dbReference type="InterPro" id="IPR052300">
    <property type="entry name" value="Adhesion_Centrosome_assoc"/>
</dbReference>
<dbReference type="GO" id="GO:0034451">
    <property type="term" value="C:centriolar satellite"/>
    <property type="evidence" value="ECO:0007669"/>
    <property type="project" value="TreeGrafter"/>
</dbReference>
<dbReference type="GO" id="GO:0035735">
    <property type="term" value="P:intraciliary transport involved in cilium assembly"/>
    <property type="evidence" value="ECO:0007669"/>
    <property type="project" value="TreeGrafter"/>
</dbReference>
<keyword evidence="1" id="KW-0175">Coiled coil</keyword>
<evidence type="ECO:0000313" key="3">
    <source>
        <dbReference type="EMBL" id="KAJ1160876.1"/>
    </source>
</evidence>
<comment type="caution">
    <text evidence="3">The sequence shown here is derived from an EMBL/GenBank/DDBJ whole genome shotgun (WGS) entry which is preliminary data.</text>
</comment>
<protein>
    <submittedName>
        <fullName evidence="3">Uncharacterized protein</fullName>
    </submittedName>
</protein>
<accession>A0AAV7S7U9</accession>
<dbReference type="GO" id="GO:0036064">
    <property type="term" value="C:ciliary basal body"/>
    <property type="evidence" value="ECO:0007669"/>
    <property type="project" value="TreeGrafter"/>
</dbReference>